<evidence type="ECO:0000313" key="2">
    <source>
        <dbReference type="EMBL" id="PVI04526.1"/>
    </source>
</evidence>
<dbReference type="PANTHER" id="PTHR38790">
    <property type="entry name" value="2EXR DOMAIN-CONTAINING PROTEIN-RELATED"/>
    <property type="match status" value="1"/>
</dbReference>
<evidence type="ECO:0000256" key="1">
    <source>
        <dbReference type="SAM" id="MobiDB-lite"/>
    </source>
</evidence>
<dbReference type="OrthoDB" id="5413827at2759"/>
<dbReference type="AlphaFoldDB" id="A0A2V1E2I4"/>
<reference evidence="2 3" key="1">
    <citation type="journal article" date="2018" name="Sci. Rep.">
        <title>Comparative genomics provides insights into the lifestyle and reveals functional heterogeneity of dark septate endophytic fungi.</title>
        <authorList>
            <person name="Knapp D.G."/>
            <person name="Nemeth J.B."/>
            <person name="Barry K."/>
            <person name="Hainaut M."/>
            <person name="Henrissat B."/>
            <person name="Johnson J."/>
            <person name="Kuo A."/>
            <person name="Lim J.H.P."/>
            <person name="Lipzen A."/>
            <person name="Nolan M."/>
            <person name="Ohm R.A."/>
            <person name="Tamas L."/>
            <person name="Grigoriev I.V."/>
            <person name="Spatafora J.W."/>
            <person name="Nagy L.G."/>
            <person name="Kovacs G.M."/>
        </authorList>
    </citation>
    <scope>NUCLEOTIDE SEQUENCE [LARGE SCALE GENOMIC DNA]</scope>
    <source>
        <strain evidence="2 3">DSE2036</strain>
    </source>
</reference>
<gene>
    <name evidence="2" type="ORF">DM02DRAFT_668950</name>
</gene>
<organism evidence="2 3">
    <name type="scientific">Periconia macrospinosa</name>
    <dbReference type="NCBI Taxonomy" id="97972"/>
    <lineage>
        <taxon>Eukaryota</taxon>
        <taxon>Fungi</taxon>
        <taxon>Dikarya</taxon>
        <taxon>Ascomycota</taxon>
        <taxon>Pezizomycotina</taxon>
        <taxon>Dothideomycetes</taxon>
        <taxon>Pleosporomycetidae</taxon>
        <taxon>Pleosporales</taxon>
        <taxon>Massarineae</taxon>
        <taxon>Periconiaceae</taxon>
        <taxon>Periconia</taxon>
    </lineage>
</organism>
<dbReference type="PANTHER" id="PTHR38790:SF4">
    <property type="entry name" value="2EXR DOMAIN-CONTAINING PROTEIN"/>
    <property type="match status" value="1"/>
</dbReference>
<feature type="region of interest" description="Disordered" evidence="1">
    <location>
        <begin position="1"/>
        <end position="26"/>
    </location>
</feature>
<keyword evidence="3" id="KW-1185">Reference proteome</keyword>
<dbReference type="Proteomes" id="UP000244855">
    <property type="component" value="Unassembled WGS sequence"/>
</dbReference>
<name>A0A2V1E2I4_9PLEO</name>
<feature type="compositionally biased region" description="Pro residues" evidence="1">
    <location>
        <begin position="14"/>
        <end position="24"/>
    </location>
</feature>
<sequence>MPPPPLYPTKKPRLNPPPIHPQPSSPLLRLPAEIRNRIYTLVLHHPSNIRIRFTTPVYWRYGILPNGLKYILRTDAPRNSLSLLATCRQIHAEANLLPFSLNVFDINERAIEPLTNCLPLHQRAALTTVYAPICLEASEMDVYPSSPYSHISPTDLTSNHRKIPFHIRNFTRRLCTSFPGLRTIILKRYVILNDGRNGEEALVRDHHEEMGTWMSREVFGEEEEFTFEVVWEKVTVCGLSMYEGVGSRGPAAHVMLLKPELGAEECGCFECL</sequence>
<protein>
    <submittedName>
        <fullName evidence="2">Uncharacterized protein</fullName>
    </submittedName>
</protein>
<dbReference type="EMBL" id="KZ805320">
    <property type="protein sequence ID" value="PVI04526.1"/>
    <property type="molecule type" value="Genomic_DNA"/>
</dbReference>
<proteinExistence type="predicted"/>
<evidence type="ECO:0000313" key="3">
    <source>
        <dbReference type="Proteomes" id="UP000244855"/>
    </source>
</evidence>
<accession>A0A2V1E2I4</accession>